<organism evidence="5 6">
    <name type="scientific">Crystallibacter crystallopoietes</name>
    <dbReference type="NCBI Taxonomy" id="37928"/>
    <lineage>
        <taxon>Bacteria</taxon>
        <taxon>Bacillati</taxon>
        <taxon>Actinomycetota</taxon>
        <taxon>Actinomycetes</taxon>
        <taxon>Micrococcales</taxon>
        <taxon>Micrococcaceae</taxon>
        <taxon>Crystallibacter</taxon>
    </lineage>
</organism>
<protein>
    <submittedName>
        <fullName evidence="5">Cell envelope-related function transcriptional attenuator common domain-containing protein</fullName>
    </submittedName>
</protein>
<evidence type="ECO:0000256" key="2">
    <source>
        <dbReference type="SAM" id="MobiDB-lite"/>
    </source>
</evidence>
<comment type="similarity">
    <text evidence="1">Belongs to the LytR/CpsA/Psr (LCP) family.</text>
</comment>
<dbReference type="PANTHER" id="PTHR33392">
    <property type="entry name" value="POLYISOPRENYL-TEICHOIC ACID--PEPTIDOGLYCAN TEICHOIC ACID TRANSFERASE TAGU"/>
    <property type="match status" value="1"/>
</dbReference>
<dbReference type="InterPro" id="IPR050922">
    <property type="entry name" value="LytR/CpsA/Psr_CW_biosynth"/>
</dbReference>
<dbReference type="InterPro" id="IPR004474">
    <property type="entry name" value="LytR_CpsA_psr"/>
</dbReference>
<feature type="compositionally biased region" description="Low complexity" evidence="2">
    <location>
        <begin position="513"/>
        <end position="526"/>
    </location>
</feature>
<feature type="compositionally biased region" description="Low complexity" evidence="2">
    <location>
        <begin position="478"/>
        <end position="496"/>
    </location>
</feature>
<evidence type="ECO:0000313" key="6">
    <source>
        <dbReference type="Proteomes" id="UP000181917"/>
    </source>
</evidence>
<sequence>MTPRIAPQDSPRRGNRGDDGYGVTDPVRYPQSAAAPVRTKRAFILLLLTLFIPGSAQLVAGNRSLGRKALRVTFTVWALLIAAGIVALVNWPTLVNIATHRWGSLVLVIVLAALALFWAFLFLDTLRIIRPGLLAPGMRPIVAVCLVALMALTAGSLGYGAYLMNVGRSTLGTIFETRPAFDPVDGRYNFLLMGGDAGAGRVGLRPDSIQVVSVDAKTGQTVMFGIPRNFQNAPFPEDSPMHAVYPEGFNCGDECIINALYVDVEQNYAHLYPDAKNPGAEAMKDAVSGILGIEIQAYALVDMGGFEALVDAMGGITVDAGGWVPISNRTIPGTNQHYPPKGWIAPGVQELDGYHALWYARSREFATDYDRVQRQQCVMSAMVKQLDPATVLTRFQQLASAGEEVVETDIPSEQLGSFVSLAADAKGQKIKRLTIGPPDFGTPSDNFVTFPDFSQIHPRVQEMFIQEEETKDAGGDAGSKPDSGADSGAGDNNDGGADSGGTAEDTPANDGGEAAPAETPAEQTPEITEEYLQQLAVIGDTATLSSIVRGNGECSVP</sequence>
<keyword evidence="6" id="KW-1185">Reference proteome</keyword>
<reference evidence="5 6" key="1">
    <citation type="submission" date="2016-10" db="EMBL/GenBank/DDBJ databases">
        <authorList>
            <person name="de Groot N.N."/>
        </authorList>
    </citation>
    <scope>NUCLEOTIDE SEQUENCE [LARGE SCALE GENOMIC DNA]</scope>
    <source>
        <strain evidence="5 6">DSM 20117</strain>
    </source>
</reference>
<feature type="compositionally biased region" description="Basic and acidic residues" evidence="2">
    <location>
        <begin position="10"/>
        <end position="19"/>
    </location>
</feature>
<feature type="domain" description="Cell envelope-related transcriptional attenuator" evidence="4">
    <location>
        <begin position="205"/>
        <end position="386"/>
    </location>
</feature>
<evidence type="ECO:0000256" key="1">
    <source>
        <dbReference type="ARBA" id="ARBA00006068"/>
    </source>
</evidence>
<evidence type="ECO:0000256" key="3">
    <source>
        <dbReference type="SAM" id="Phobius"/>
    </source>
</evidence>
<dbReference type="OrthoDB" id="3573673at2"/>
<keyword evidence="3" id="KW-0472">Membrane</keyword>
<dbReference type="RefSeq" id="WP_083339536.1">
    <property type="nucleotide sequence ID" value="NZ_CP018863.1"/>
</dbReference>
<dbReference type="STRING" id="37928.SAMN04489742_0666"/>
<proteinExistence type="inferred from homology"/>
<evidence type="ECO:0000313" key="5">
    <source>
        <dbReference type="EMBL" id="SDQ32958.1"/>
    </source>
</evidence>
<dbReference type="AlphaFoldDB" id="A0A1H0ZZX0"/>
<keyword evidence="3" id="KW-0812">Transmembrane</keyword>
<dbReference type="Proteomes" id="UP000181917">
    <property type="component" value="Unassembled WGS sequence"/>
</dbReference>
<accession>A0A1H0ZZX0</accession>
<feature type="transmembrane region" description="Helical" evidence="3">
    <location>
        <begin position="105"/>
        <end position="129"/>
    </location>
</feature>
<feature type="transmembrane region" description="Helical" evidence="3">
    <location>
        <begin position="141"/>
        <end position="162"/>
    </location>
</feature>
<dbReference type="NCBIfam" id="TIGR00350">
    <property type="entry name" value="lytR_cpsA_psr"/>
    <property type="match status" value="1"/>
</dbReference>
<feature type="region of interest" description="Disordered" evidence="2">
    <location>
        <begin position="470"/>
        <end position="528"/>
    </location>
</feature>
<evidence type="ECO:0000259" key="4">
    <source>
        <dbReference type="Pfam" id="PF03816"/>
    </source>
</evidence>
<feature type="transmembrane region" description="Helical" evidence="3">
    <location>
        <begin position="42"/>
        <end position="60"/>
    </location>
</feature>
<dbReference type="EMBL" id="FNKH01000002">
    <property type="protein sequence ID" value="SDQ32958.1"/>
    <property type="molecule type" value="Genomic_DNA"/>
</dbReference>
<keyword evidence="3" id="KW-1133">Transmembrane helix</keyword>
<feature type="region of interest" description="Disordered" evidence="2">
    <location>
        <begin position="1"/>
        <end position="27"/>
    </location>
</feature>
<dbReference type="Gene3D" id="3.40.630.190">
    <property type="entry name" value="LCP protein"/>
    <property type="match status" value="1"/>
</dbReference>
<dbReference type="PANTHER" id="PTHR33392:SF6">
    <property type="entry name" value="POLYISOPRENYL-TEICHOIC ACID--PEPTIDOGLYCAN TEICHOIC ACID TRANSFERASE TAGU"/>
    <property type="match status" value="1"/>
</dbReference>
<gene>
    <name evidence="5" type="ORF">SAMN04489742_0666</name>
</gene>
<name>A0A1H0ZZX0_9MICC</name>
<dbReference type="Pfam" id="PF03816">
    <property type="entry name" value="LytR_cpsA_psr"/>
    <property type="match status" value="1"/>
</dbReference>
<feature type="transmembrane region" description="Helical" evidence="3">
    <location>
        <begin position="72"/>
        <end position="93"/>
    </location>
</feature>